<dbReference type="Gene3D" id="3.40.50.12780">
    <property type="entry name" value="N-terminal domain of ligase-like"/>
    <property type="match status" value="2"/>
</dbReference>
<keyword evidence="3" id="KW-1185">Reference proteome</keyword>
<dbReference type="GO" id="GO:0030729">
    <property type="term" value="F:acetoacetate-CoA ligase activity"/>
    <property type="evidence" value="ECO:0007669"/>
    <property type="project" value="TreeGrafter"/>
</dbReference>
<dbReference type="Pfam" id="PF00501">
    <property type="entry name" value="AMP-binding"/>
    <property type="match status" value="1"/>
</dbReference>
<organism evidence="2 3">
    <name type="scientific">Lithohypha guttulata</name>
    <dbReference type="NCBI Taxonomy" id="1690604"/>
    <lineage>
        <taxon>Eukaryota</taxon>
        <taxon>Fungi</taxon>
        <taxon>Dikarya</taxon>
        <taxon>Ascomycota</taxon>
        <taxon>Pezizomycotina</taxon>
        <taxon>Eurotiomycetes</taxon>
        <taxon>Chaetothyriomycetidae</taxon>
        <taxon>Chaetothyriales</taxon>
        <taxon>Trichomeriaceae</taxon>
        <taxon>Lithohypha</taxon>
    </lineage>
</organism>
<reference evidence="2 3" key="1">
    <citation type="submission" date="2023-08" db="EMBL/GenBank/DDBJ databases">
        <title>Black Yeasts Isolated from many extreme environments.</title>
        <authorList>
            <person name="Coleine C."/>
            <person name="Stajich J.E."/>
            <person name="Selbmann L."/>
        </authorList>
    </citation>
    <scope>NUCLEOTIDE SEQUENCE [LARGE SCALE GENOMIC DNA]</scope>
    <source>
        <strain evidence="2 3">CCFEE 5910</strain>
    </source>
</reference>
<dbReference type="PANTHER" id="PTHR42921:SF4">
    <property type="entry name" value="ACETOACETYL-COA SYNTHASE (AFU_ORTHOLOGUE AFUA_8G04770)"/>
    <property type="match status" value="1"/>
</dbReference>
<dbReference type="Proteomes" id="UP001309876">
    <property type="component" value="Unassembled WGS sequence"/>
</dbReference>
<dbReference type="AlphaFoldDB" id="A0AAN7T2H8"/>
<dbReference type="InterPro" id="IPR042099">
    <property type="entry name" value="ANL_N_sf"/>
</dbReference>
<dbReference type="InterPro" id="IPR045851">
    <property type="entry name" value="AMP-bd_C_sf"/>
</dbReference>
<dbReference type="SUPFAM" id="SSF56801">
    <property type="entry name" value="Acetyl-CoA synthetase-like"/>
    <property type="match status" value="1"/>
</dbReference>
<gene>
    <name evidence="2" type="ORF">LTR05_002498</name>
</gene>
<comment type="caution">
    <text evidence="2">The sequence shown here is derived from an EMBL/GenBank/DDBJ whole genome shotgun (WGS) entry which is preliminary data.</text>
</comment>
<dbReference type="InterPro" id="IPR020845">
    <property type="entry name" value="AMP-binding_CS"/>
</dbReference>
<evidence type="ECO:0000259" key="1">
    <source>
        <dbReference type="Pfam" id="PF00501"/>
    </source>
</evidence>
<protein>
    <recommendedName>
        <fullName evidence="1">AMP-dependent synthetase/ligase domain-containing protein</fullName>
    </recommendedName>
</protein>
<evidence type="ECO:0000313" key="3">
    <source>
        <dbReference type="Proteomes" id="UP001309876"/>
    </source>
</evidence>
<feature type="domain" description="AMP-dependent synthetase/ligase" evidence="1">
    <location>
        <begin position="124"/>
        <end position="339"/>
    </location>
</feature>
<dbReference type="InterPro" id="IPR000873">
    <property type="entry name" value="AMP-dep_synth/lig_dom"/>
</dbReference>
<dbReference type="PANTHER" id="PTHR42921">
    <property type="entry name" value="ACETOACETYL-COA SYNTHETASE"/>
    <property type="match status" value="1"/>
</dbReference>
<dbReference type="Gene3D" id="3.30.300.30">
    <property type="match status" value="1"/>
</dbReference>
<dbReference type="PROSITE" id="PS00455">
    <property type="entry name" value="AMP_BINDING"/>
    <property type="match status" value="1"/>
</dbReference>
<sequence>MSNEGESDLITPRKLWQHPNPQSTRMWKFIQKCNATYGLSLGDFHDTYEWSTGLRRNDFWTALWDEVNLIHEGSYVEPVDDSVRMDSIPRWFDGIKLNFAENILFNRGSRPGDLFTDNGKTDTKIAITEVREGMSEVHNYTWADIRRSVGLLSNAMRAHGVKKGDRVAAVGSNSKDTLCTFLATTAVGGIFSSSSTDMGTNGILERLRQIEPIYIFIDDFAVYNGKTTALRSKIQGIIEGLKDKSNLKGIVIQPRFSQPADIQSLPRTLTLEEFVGAARGNVDLQFERVPFNDPLLIVYSSGTTGAPKCIVHSVGGVLINAVKESALHRSMGPESVQLQYTTNKVVPRKLVDLSSLKHVVSTGMVLSDQLFEWFYDTGFPQTAQLANISGGTDIAGCFGMENPLNPVYVGGCQGPSLGTAIAVFEERRQTDGSPQIVRLEDGVPGELVATKSFPNQPAFFWGENGSQRYFDSYFSRFDNTWSQNDFIMIHPVTKQIFFLGRADGVLNPSGVRFGSAEIYNVLEQHIPEVQDSICVGQRRKQDDDESVLLFLLMAPGQKFTAALIGKVKQIISRELSKRHVPKYIFETPEIPMTINGKKVELPVKQVVSGFKIKPSSTLTNPGCLAYYAEFAEDEKLSTASLERARL</sequence>
<name>A0AAN7T2H8_9EURO</name>
<evidence type="ECO:0000313" key="2">
    <source>
        <dbReference type="EMBL" id="KAK5088281.1"/>
    </source>
</evidence>
<dbReference type="EMBL" id="JAVRRJ010000002">
    <property type="protein sequence ID" value="KAK5088281.1"/>
    <property type="molecule type" value="Genomic_DNA"/>
</dbReference>
<proteinExistence type="predicted"/>
<accession>A0AAN7T2H8</accession>